<sequence length="2086" mass="231261">MSSTEKPLPNIPPGSRGASRIAPNLTLTIDARAHLHRFVVRALDEELDVRDRDTWAERIESSLEELGASISRGGWLAGLKRARYVRKRLHDEEEKQRAEERAKKEKEEDERTKNRSTKGRSRMREVILDDSHTEDAPTDEECNASLDQLRELAAKPSIPTPKPTMKHLLIVATGFNSQVDEPAEDMGFRLVRSAVGCSFRAGDFVWPRVAAPVNEADAAVLFGLHEWDARLVAGEDPLQVVGGTFRLKGLSSLPQYVALCRVLRLSVFTYLALLLEQDLLANSHVALHYPKPAIPSLPSFPAAVERSSSTPNVKDKLKRESSPGLWSFLTKKTEDFIQRASNVAPVAVRRGSLELPLTSKFSRHTSLPQRPDGGFLPRRLSLLSTVSSRLSQESSNEVNQMPYTTGARRIDSWKDLLSTTPGVVFSAPRFLLDIAEEERKDPSRRLAGDEKAALSSLLGWHGKESLVRGIVGMAGFVRHQGLLVLYSEHVPGTSSLISQPPTPDQSTGASSAEAHFPLRIACGGHRRKWLHYRYYERGRQWDDTLGEAIMRWCTTAEDPCIHPDCHFQRAEHDLRWIHNGILLVATVSLPSSGEASSSFLADDDIHMWYSCAICGKESTKEAMHDGTYLSSFAKYLELLIYSPAIHALQPPLCEHTALPPKPWSPADLPVPRARFNLIRRFSHKGRIVTLTLAEVKDIFEVKVPRLQILRRKGADKKPASGSQEGPKASSAIPSEERRALRREILRWWQGLSEHMDQLEDKFITDNPSSFHKTLPRLPSDDEGFDDDDSLPTPTGHGQPFPPPSTPLTPTPKVPAAGAASVGYPFLPIPIPIPKAFAGSGKASTSTSPVTTPPDERSPSVITTATDDVDSLQLLSGLRYKFQRTEQELYTELSQTPEKNLNDARRSFFTAARGATRRLAAWEKKHSSHLPAGTDLSDAPISPEPEWWKSGCHAVPGGSVIVREDDWGSIIAFTLSTVDYQRELSNMINGRIITPAPPTTPSITRPSLFRAGESLKRLVSSSAVPQLPDPDHDDAGWHEVETYSAVISRKEHPREPVSLISIRDVLRQKASVDAGTSSSMLAPTTSGGTKSSGSETPRSVRAKPAVEVSPLAAGGRVSGMPEAVEAAGKILHELEAVSKSANNSQSSLSATDSRRSSSGFVETNIRRGKASSIISDSDGSTVGLDSAGSVTTPPPPPPPKDGDEAGKNVLPPDPVLDSEPPATPSKPGSSSTFTSAFTNSLTSAMRYVMNPGEPQRPATGTPHHGLLTTEHSPIDDRPHIKYDWTVGKRLRFSCTAYYAKQFDVLRKRCGVEDVFLKSLARSENWTAEGGKSKSNFWKTTDNRFIIKTLVNAWNVADLQVLIELGPSYFKYMEATASKPTVLAKLLGFYTVEIKNLESGTTQAKADLLVMENLFYTQKIAKTFDLKGIQGRKVKASSGASSKTLFDGEWIEGQQRALTLVRPHSKVILQEAVLADCDFLAKSNIMDYSLLLGVDEENKQMVCGLVDTIGSYTFAKTLEYKAKQGLNSGKEVTVVPPHEYQDRFVSAMDDYFLACPGPWIATAPVDKLPNEILVDILTLANPNPPSDVAHPPVRTEEPSPIGPPSWLPLMLVCRHWHAVIHSNACFWRAVNVHRNPDHFLFALLQTRKATFDIAIHHRKVVRYVVPVLAPMTKRLRRLLLPRLKCAYLRLALVLLEGSFPALQELIVLRDFLSPDACRSTPWIELPKERFSVLSTLRLSGVGISWNLSLVSGLRHLELSDCAHGGLKISFNGFLDVLEACKDLEELRFHNFLSTACSDRSPTTRRTVQLPKLKDFGFRDDVPLVALLLNILRFPPKARLHVGSELEILDEDELNNPDMSKFNLFRLLPEDHHALLPVMHAPQSARVEVIDGVMRLVYTLDDAYVILDFNVDMAGWTNWAPLLPCAVRGFLNIFTERQPGRLEIVGPTSRFTKRWHTNLLDGNLMIDSLRVEGCREEDLEPDDGREIRHVFYGLTDVIDVSAEEDIFVFCPHLKSLSLSRLDWAQDSMYVIRHSLRFREGYGSVLEELSLELYFPSVDSDEAFEVFKAPIYAELCELVPGGSVTMTRVE</sequence>
<dbReference type="InterPro" id="IPR044769">
    <property type="entry name" value="PIKfyve_PIPKc"/>
</dbReference>
<dbReference type="GO" id="GO:0010008">
    <property type="term" value="C:endosome membrane"/>
    <property type="evidence" value="ECO:0007669"/>
    <property type="project" value="TreeGrafter"/>
</dbReference>
<dbReference type="InterPro" id="IPR002498">
    <property type="entry name" value="PInositol-4-P-4/5-kinase_core"/>
</dbReference>
<feature type="region of interest" description="Disordered" evidence="4">
    <location>
        <begin position="1138"/>
        <end position="1234"/>
    </location>
</feature>
<keyword evidence="3 6" id="KW-0418">Kinase</keyword>
<dbReference type="InterPro" id="IPR027483">
    <property type="entry name" value="PInositol-4-P-4/5-kinase_C_sf"/>
</dbReference>
<dbReference type="EMBL" id="MNAD01001565">
    <property type="protein sequence ID" value="OJT04008.1"/>
    <property type="molecule type" value="Genomic_DNA"/>
</dbReference>
<dbReference type="GO" id="GO:0000285">
    <property type="term" value="F:1-phosphatidylinositol-3-phosphate 5-kinase activity"/>
    <property type="evidence" value="ECO:0007669"/>
    <property type="project" value="InterPro"/>
</dbReference>
<evidence type="ECO:0000259" key="5">
    <source>
        <dbReference type="PROSITE" id="PS51455"/>
    </source>
</evidence>
<feature type="compositionally biased region" description="Acidic residues" evidence="4">
    <location>
        <begin position="780"/>
        <end position="789"/>
    </location>
</feature>
<dbReference type="Pfam" id="PF01504">
    <property type="entry name" value="PIP5K"/>
    <property type="match status" value="1"/>
</dbReference>
<feature type="compositionally biased region" description="Polar residues" evidence="4">
    <location>
        <begin position="1073"/>
        <end position="1082"/>
    </location>
</feature>
<evidence type="ECO:0000256" key="1">
    <source>
        <dbReference type="ARBA" id="ARBA00022741"/>
    </source>
</evidence>
<keyword evidence="1 3" id="KW-0547">Nucleotide-binding</keyword>
<accession>A0A1M2V8R1</accession>
<evidence type="ECO:0000256" key="2">
    <source>
        <dbReference type="ARBA" id="ARBA00022840"/>
    </source>
</evidence>
<feature type="region of interest" description="Disordered" evidence="4">
    <location>
        <begin position="90"/>
        <end position="124"/>
    </location>
</feature>
<dbReference type="Gene3D" id="3.30.810.10">
    <property type="entry name" value="2-Layer Sandwich"/>
    <property type="match status" value="1"/>
</dbReference>
<dbReference type="Gene3D" id="3.30.800.10">
    <property type="entry name" value="Phosphatidylinositol Phosphate Kinase II Beta"/>
    <property type="match status" value="1"/>
</dbReference>
<dbReference type="CDD" id="cd17300">
    <property type="entry name" value="PIPKc_PIKfyve"/>
    <property type="match status" value="1"/>
</dbReference>
<dbReference type="InterPro" id="IPR001810">
    <property type="entry name" value="F-box_dom"/>
</dbReference>
<dbReference type="STRING" id="154538.A0A1M2V8R1"/>
<feature type="region of interest" description="Disordered" evidence="4">
    <location>
        <begin position="837"/>
        <end position="861"/>
    </location>
</feature>
<evidence type="ECO:0000313" key="6">
    <source>
        <dbReference type="EMBL" id="OJT04008.1"/>
    </source>
</evidence>
<dbReference type="SMART" id="SM00330">
    <property type="entry name" value="PIPKc"/>
    <property type="match status" value="1"/>
</dbReference>
<dbReference type="PANTHER" id="PTHR45748:SF7">
    <property type="entry name" value="1-PHOSPHATIDYLINOSITOL 3-PHOSPHATE 5-KINASE-RELATED"/>
    <property type="match status" value="1"/>
</dbReference>
<comment type="caution">
    <text evidence="6">The sequence shown here is derived from an EMBL/GenBank/DDBJ whole genome shotgun (WGS) entry which is preliminary data.</text>
</comment>
<keyword evidence="3" id="KW-0808">Transferase</keyword>
<gene>
    <name evidence="6" type="ORF">TRAPUB_5337</name>
</gene>
<feature type="region of interest" description="Disordered" evidence="4">
    <location>
        <begin position="768"/>
        <end position="813"/>
    </location>
</feature>
<feature type="compositionally biased region" description="Low complexity" evidence="4">
    <location>
        <begin position="1138"/>
        <end position="1150"/>
    </location>
</feature>
<dbReference type="SUPFAM" id="SSF56104">
    <property type="entry name" value="SAICAR synthase-like"/>
    <property type="match status" value="1"/>
</dbReference>
<keyword evidence="2 3" id="KW-0067">ATP-binding</keyword>
<feature type="compositionally biased region" description="Low complexity" evidence="4">
    <location>
        <begin position="1083"/>
        <end position="1095"/>
    </location>
</feature>
<dbReference type="OrthoDB" id="158357at2759"/>
<reference evidence="6 7" key="1">
    <citation type="submission" date="2016-10" db="EMBL/GenBank/DDBJ databases">
        <title>Genome sequence of the basidiomycete white-rot fungus Trametes pubescens.</title>
        <authorList>
            <person name="Makela M.R."/>
            <person name="Granchi Z."/>
            <person name="Peng M."/>
            <person name="De Vries R.P."/>
            <person name="Grigoriev I."/>
            <person name="Riley R."/>
            <person name="Hilden K."/>
        </authorList>
    </citation>
    <scope>NUCLEOTIDE SEQUENCE [LARGE SCALE GENOMIC DNA]</scope>
    <source>
        <strain evidence="6 7">FBCC735</strain>
    </source>
</reference>
<protein>
    <submittedName>
        <fullName evidence="6">1-phosphatidylinositol 3-phosphate 5-kinase FAB1</fullName>
    </submittedName>
</protein>
<dbReference type="Pfam" id="PF12937">
    <property type="entry name" value="F-box-like"/>
    <property type="match status" value="1"/>
</dbReference>
<dbReference type="InterPro" id="IPR027484">
    <property type="entry name" value="PInositol-4-P-5-kinase_N"/>
</dbReference>
<proteinExistence type="predicted"/>
<dbReference type="OMA" id="RWWQGLS"/>
<feature type="compositionally biased region" description="Basic and acidic residues" evidence="4">
    <location>
        <begin position="90"/>
        <end position="113"/>
    </location>
</feature>
<feature type="region of interest" description="Disordered" evidence="4">
    <location>
        <begin position="1248"/>
        <end position="1271"/>
    </location>
</feature>
<dbReference type="GO" id="GO:0046854">
    <property type="term" value="P:phosphatidylinositol phosphate biosynthetic process"/>
    <property type="evidence" value="ECO:0007669"/>
    <property type="project" value="TreeGrafter"/>
</dbReference>
<evidence type="ECO:0000256" key="4">
    <source>
        <dbReference type="SAM" id="MobiDB-lite"/>
    </source>
</evidence>
<dbReference type="Gene3D" id="1.20.1280.50">
    <property type="match status" value="1"/>
</dbReference>
<dbReference type="PANTHER" id="PTHR45748">
    <property type="entry name" value="1-PHOSPHATIDYLINOSITOL 3-PHOSPHATE 5-KINASE-RELATED"/>
    <property type="match status" value="1"/>
</dbReference>
<feature type="region of interest" description="Disordered" evidence="4">
    <location>
        <begin position="712"/>
        <end position="735"/>
    </location>
</feature>
<evidence type="ECO:0000256" key="3">
    <source>
        <dbReference type="PROSITE-ProRule" id="PRU00781"/>
    </source>
</evidence>
<organism evidence="6 7">
    <name type="scientific">Trametes pubescens</name>
    <name type="common">White-rot fungus</name>
    <dbReference type="NCBI Taxonomy" id="154538"/>
    <lineage>
        <taxon>Eukaryota</taxon>
        <taxon>Fungi</taxon>
        <taxon>Dikarya</taxon>
        <taxon>Basidiomycota</taxon>
        <taxon>Agaricomycotina</taxon>
        <taxon>Agaricomycetes</taxon>
        <taxon>Polyporales</taxon>
        <taxon>Polyporaceae</taxon>
        <taxon>Trametes</taxon>
    </lineage>
</organism>
<feature type="domain" description="PIPK" evidence="5">
    <location>
        <begin position="1228"/>
        <end position="1550"/>
    </location>
</feature>
<feature type="compositionally biased region" description="Pro residues" evidence="4">
    <location>
        <begin position="799"/>
        <end position="812"/>
    </location>
</feature>
<dbReference type="GO" id="GO:0005524">
    <property type="term" value="F:ATP binding"/>
    <property type="evidence" value="ECO:0007669"/>
    <property type="project" value="UniProtKB-UniRule"/>
</dbReference>
<dbReference type="PROSITE" id="PS51455">
    <property type="entry name" value="PIPK"/>
    <property type="match status" value="1"/>
</dbReference>
<evidence type="ECO:0000313" key="7">
    <source>
        <dbReference type="Proteomes" id="UP000184267"/>
    </source>
</evidence>
<dbReference type="Proteomes" id="UP000184267">
    <property type="component" value="Unassembled WGS sequence"/>
</dbReference>
<keyword evidence="7" id="KW-1185">Reference proteome</keyword>
<feature type="region of interest" description="Disordered" evidence="4">
    <location>
        <begin position="1071"/>
        <end position="1106"/>
    </location>
</feature>
<feature type="region of interest" description="Disordered" evidence="4">
    <location>
        <begin position="1"/>
        <end position="20"/>
    </location>
</feature>
<name>A0A1M2V8R1_TRAPU</name>